<evidence type="ECO:0000313" key="3">
    <source>
        <dbReference type="EMBL" id="KAK2174458.1"/>
    </source>
</evidence>
<comment type="caution">
    <text evidence="3">The sequence shown here is derived from an EMBL/GenBank/DDBJ whole genome shotgun (WGS) entry which is preliminary data.</text>
</comment>
<keyword evidence="1" id="KW-0727">SH2 domain</keyword>
<dbReference type="PROSITE" id="PS50001">
    <property type="entry name" value="SH2"/>
    <property type="match status" value="1"/>
</dbReference>
<dbReference type="Gene3D" id="3.30.505.10">
    <property type="entry name" value="SH2 domain"/>
    <property type="match status" value="1"/>
</dbReference>
<dbReference type="SMART" id="SM00252">
    <property type="entry name" value="SH2"/>
    <property type="match status" value="1"/>
</dbReference>
<protein>
    <recommendedName>
        <fullName evidence="2">SH2 domain-containing protein</fullName>
    </recommendedName>
</protein>
<dbReference type="Pfam" id="PF00017">
    <property type="entry name" value="SH2"/>
    <property type="match status" value="1"/>
</dbReference>
<dbReference type="SUPFAM" id="SSF55550">
    <property type="entry name" value="SH2 domain"/>
    <property type="match status" value="1"/>
</dbReference>
<dbReference type="InterPro" id="IPR036860">
    <property type="entry name" value="SH2_dom_sf"/>
</dbReference>
<gene>
    <name evidence="3" type="ORF">NP493_801g02048</name>
</gene>
<feature type="domain" description="SH2" evidence="2">
    <location>
        <begin position="55"/>
        <end position="120"/>
    </location>
</feature>
<dbReference type="EMBL" id="JAODUO010000801">
    <property type="protein sequence ID" value="KAK2174458.1"/>
    <property type="molecule type" value="Genomic_DNA"/>
</dbReference>
<dbReference type="InterPro" id="IPR000980">
    <property type="entry name" value="SH2"/>
</dbReference>
<keyword evidence="4" id="KW-1185">Reference proteome</keyword>
<reference evidence="3" key="1">
    <citation type="journal article" date="2023" name="Mol. Biol. Evol.">
        <title>Third-Generation Sequencing Reveals the Adaptive Role of the Epigenome in Three Deep-Sea Polychaetes.</title>
        <authorList>
            <person name="Perez M."/>
            <person name="Aroh O."/>
            <person name="Sun Y."/>
            <person name="Lan Y."/>
            <person name="Juniper S.K."/>
            <person name="Young C.R."/>
            <person name="Angers B."/>
            <person name="Qian P.Y."/>
        </authorList>
    </citation>
    <scope>NUCLEOTIDE SEQUENCE</scope>
    <source>
        <strain evidence="3">R07B-5</strain>
    </source>
</reference>
<organism evidence="3 4">
    <name type="scientific">Ridgeia piscesae</name>
    <name type="common">Tubeworm</name>
    <dbReference type="NCBI Taxonomy" id="27915"/>
    <lineage>
        <taxon>Eukaryota</taxon>
        <taxon>Metazoa</taxon>
        <taxon>Spiralia</taxon>
        <taxon>Lophotrochozoa</taxon>
        <taxon>Annelida</taxon>
        <taxon>Polychaeta</taxon>
        <taxon>Sedentaria</taxon>
        <taxon>Canalipalpata</taxon>
        <taxon>Sabellida</taxon>
        <taxon>Siboglinidae</taxon>
        <taxon>Ridgeia</taxon>
    </lineage>
</organism>
<proteinExistence type="predicted"/>
<dbReference type="Proteomes" id="UP001209878">
    <property type="component" value="Unassembled WGS sequence"/>
</dbReference>
<name>A0AAD9NN19_RIDPI</name>
<evidence type="ECO:0000256" key="1">
    <source>
        <dbReference type="PROSITE-ProRule" id="PRU00191"/>
    </source>
</evidence>
<sequence length="170" mass="19550">MAKFFKNIKGIARKIEKSSGKDKQGGTPASAKKLNLDSLLKEDDLNRSSDLQYKWFHKSCNRRRAESALSQDGKRDGMFLVRDNAALARNFVLSFVCYGKVEHYHINENPQAPWVYSLDSGPPMDGRWWLSHCPVARMCPDRHSPVAPKSIHCFALLINTYWNLERKILR</sequence>
<evidence type="ECO:0000259" key="2">
    <source>
        <dbReference type="PROSITE" id="PS50001"/>
    </source>
</evidence>
<dbReference type="AlphaFoldDB" id="A0AAD9NN19"/>
<accession>A0AAD9NN19</accession>
<evidence type="ECO:0000313" key="4">
    <source>
        <dbReference type="Proteomes" id="UP001209878"/>
    </source>
</evidence>